<reference evidence="2" key="2">
    <citation type="journal article" date="2015" name="J. Proteomics">
        <title>Sexual differences in the sialomes of the zebra tick, Rhipicephalus pulchellus.</title>
        <authorList>
            <person name="Tan A.W."/>
            <person name="Francischetti I.M."/>
            <person name="Slovak M."/>
            <person name="Kini R.M."/>
            <person name="Ribeiro J.M."/>
        </authorList>
    </citation>
    <scope>NUCLEOTIDE SEQUENCE</scope>
    <source>
        <tissue evidence="2">Salivary gland</tissue>
    </source>
</reference>
<dbReference type="EMBL" id="GACK01007262">
    <property type="protein sequence ID" value="JAA57772.1"/>
    <property type="molecule type" value="mRNA"/>
</dbReference>
<keyword evidence="1" id="KW-0732">Signal</keyword>
<protein>
    <submittedName>
        <fullName evidence="2">Putative secreted salivary protein</fullName>
    </submittedName>
</protein>
<sequence length="70" mass="7760">MRNLTACLITFTLITISYDWQPSSNVLVEAGGAVYSSSNCWRHDCLHSKCPGNCRCPGPISRLFGRTSCY</sequence>
<dbReference type="AlphaFoldDB" id="L7M1N5"/>
<evidence type="ECO:0000256" key="1">
    <source>
        <dbReference type="SAM" id="SignalP"/>
    </source>
</evidence>
<reference evidence="2" key="1">
    <citation type="submission" date="2012-11" db="EMBL/GenBank/DDBJ databases">
        <authorList>
            <person name="Lucero-Rivera Y.E."/>
            <person name="Tovar-Ramirez D."/>
        </authorList>
    </citation>
    <scope>NUCLEOTIDE SEQUENCE</scope>
    <source>
        <tissue evidence="2">Salivary gland</tissue>
    </source>
</reference>
<evidence type="ECO:0000313" key="2">
    <source>
        <dbReference type="EMBL" id="JAA57772.1"/>
    </source>
</evidence>
<feature type="chain" id="PRO_5003981708" evidence="1">
    <location>
        <begin position="20"/>
        <end position="70"/>
    </location>
</feature>
<organism evidence="2">
    <name type="scientific">Rhipicephalus pulchellus</name>
    <name type="common">Yellow backed tick</name>
    <name type="synonym">Dermacentor pulchellus</name>
    <dbReference type="NCBI Taxonomy" id="72859"/>
    <lineage>
        <taxon>Eukaryota</taxon>
        <taxon>Metazoa</taxon>
        <taxon>Ecdysozoa</taxon>
        <taxon>Arthropoda</taxon>
        <taxon>Chelicerata</taxon>
        <taxon>Arachnida</taxon>
        <taxon>Acari</taxon>
        <taxon>Parasitiformes</taxon>
        <taxon>Ixodida</taxon>
        <taxon>Ixodoidea</taxon>
        <taxon>Ixodidae</taxon>
        <taxon>Rhipicephalinae</taxon>
        <taxon>Rhipicephalus</taxon>
        <taxon>Rhipicephalus</taxon>
    </lineage>
</organism>
<proteinExistence type="evidence at transcript level"/>
<feature type="signal peptide" evidence="1">
    <location>
        <begin position="1"/>
        <end position="19"/>
    </location>
</feature>
<accession>L7M1N5</accession>
<name>L7M1N5_RHIPC</name>